<dbReference type="AlphaFoldDB" id="A0A918F8C0"/>
<dbReference type="PANTHER" id="PTHR42924:SF3">
    <property type="entry name" value="POLYMERASE_HISTIDINOL PHOSPHATASE N-TERMINAL DOMAIN-CONTAINING PROTEIN"/>
    <property type="match status" value="1"/>
</dbReference>
<dbReference type="SMART" id="SM00481">
    <property type="entry name" value="POLIIIAc"/>
    <property type="match status" value="1"/>
</dbReference>
<gene>
    <name evidence="2" type="ORF">GCM10008957_24310</name>
</gene>
<evidence type="ECO:0000313" key="3">
    <source>
        <dbReference type="Proteomes" id="UP000603865"/>
    </source>
</evidence>
<dbReference type="InterPro" id="IPR003141">
    <property type="entry name" value="Pol/His_phosphatase_N"/>
</dbReference>
<sequence>MTDLLIETVTLSLEDSKRHLPFTFFCPEGTGELHLHWEFEPAGAGELRTLITLSVEGPHGFRGAGHRHGTRQTVVLGEGAVTPGYLPGPISSGEWTVTLHTHLVMGHTSGKLRVTGHAAPHHPEQPRPADLLPAPPPTRTWMKGDLHCHTVHSDGCWTAEQLAAAALQQALSFLALTDHNTLSGRAELAAAFPGLLLPGTELTTYYGHALVLGQQAFPGWTQLEPQRGMADLAQRVSLEGGYVVIAHPFAAGDPICTGCAWTYFDLRPENTSHMEVWNGPWHGRHNSRALAYWYTLLAAGKRVVATAGSDAHGPAYLPGTGFTCTPATSDPAFLLRQLREGQTYLSAGPELHLTVLAPDQTAVLGGSVAAGTWHLRLSWEGVPEGSVLVWVVDGREHREGIQTAGTQDAAFDVNTWLNLEIRAAGGELLALTNPVYARR</sequence>
<dbReference type="Proteomes" id="UP000603865">
    <property type="component" value="Unassembled WGS sequence"/>
</dbReference>
<dbReference type="GO" id="GO:0035312">
    <property type="term" value="F:5'-3' DNA exonuclease activity"/>
    <property type="evidence" value="ECO:0007669"/>
    <property type="project" value="TreeGrafter"/>
</dbReference>
<dbReference type="NCBIfam" id="NF038032">
    <property type="entry name" value="CehA_McbA_metalo"/>
    <property type="match status" value="1"/>
</dbReference>
<comment type="caution">
    <text evidence="2">The sequence shown here is derived from an EMBL/GenBank/DDBJ whole genome shotgun (WGS) entry which is preliminary data.</text>
</comment>
<reference evidence="2" key="2">
    <citation type="submission" date="2020-09" db="EMBL/GenBank/DDBJ databases">
        <authorList>
            <person name="Sun Q."/>
            <person name="Ohkuma M."/>
        </authorList>
    </citation>
    <scope>NUCLEOTIDE SEQUENCE</scope>
    <source>
        <strain evidence="2">JCM 31311</strain>
    </source>
</reference>
<dbReference type="SUPFAM" id="SSF89550">
    <property type="entry name" value="PHP domain-like"/>
    <property type="match status" value="1"/>
</dbReference>
<dbReference type="PANTHER" id="PTHR42924">
    <property type="entry name" value="EXONUCLEASE"/>
    <property type="match status" value="1"/>
</dbReference>
<name>A0A918F8C0_9DEIO</name>
<proteinExistence type="predicted"/>
<dbReference type="RefSeq" id="WP_189090743.1">
    <property type="nucleotide sequence ID" value="NZ_BMQL01000012.1"/>
</dbReference>
<reference evidence="2" key="1">
    <citation type="journal article" date="2014" name="Int. J. Syst. Evol. Microbiol.">
        <title>Complete genome sequence of Corynebacterium casei LMG S-19264T (=DSM 44701T), isolated from a smear-ripened cheese.</title>
        <authorList>
            <consortium name="US DOE Joint Genome Institute (JGI-PGF)"/>
            <person name="Walter F."/>
            <person name="Albersmeier A."/>
            <person name="Kalinowski J."/>
            <person name="Ruckert C."/>
        </authorList>
    </citation>
    <scope>NUCLEOTIDE SEQUENCE</scope>
    <source>
        <strain evidence="2">JCM 31311</strain>
    </source>
</reference>
<keyword evidence="3" id="KW-1185">Reference proteome</keyword>
<dbReference type="EMBL" id="BMQL01000012">
    <property type="protein sequence ID" value="GGR10725.1"/>
    <property type="molecule type" value="Genomic_DNA"/>
</dbReference>
<accession>A0A918F8C0</accession>
<dbReference type="Gene3D" id="3.20.20.140">
    <property type="entry name" value="Metal-dependent hydrolases"/>
    <property type="match status" value="1"/>
</dbReference>
<dbReference type="InterPro" id="IPR016195">
    <property type="entry name" value="Pol/histidinol_Pase-like"/>
</dbReference>
<organism evidence="2 3">
    <name type="scientific">Deinococcus ruber</name>
    <dbReference type="NCBI Taxonomy" id="1848197"/>
    <lineage>
        <taxon>Bacteria</taxon>
        <taxon>Thermotogati</taxon>
        <taxon>Deinococcota</taxon>
        <taxon>Deinococci</taxon>
        <taxon>Deinococcales</taxon>
        <taxon>Deinococcaceae</taxon>
        <taxon>Deinococcus</taxon>
    </lineage>
</organism>
<feature type="domain" description="Polymerase/histidinol phosphatase N-terminal" evidence="1">
    <location>
        <begin position="144"/>
        <end position="206"/>
    </location>
</feature>
<protein>
    <submittedName>
        <fullName evidence="2">Phosphoesterase</fullName>
    </submittedName>
</protein>
<dbReference type="GO" id="GO:0004534">
    <property type="term" value="F:5'-3' RNA exonuclease activity"/>
    <property type="evidence" value="ECO:0007669"/>
    <property type="project" value="TreeGrafter"/>
</dbReference>
<evidence type="ECO:0000313" key="2">
    <source>
        <dbReference type="EMBL" id="GGR10725.1"/>
    </source>
</evidence>
<evidence type="ECO:0000259" key="1">
    <source>
        <dbReference type="SMART" id="SM00481"/>
    </source>
</evidence>
<dbReference type="InterPro" id="IPR052018">
    <property type="entry name" value="PHP_domain"/>
</dbReference>